<gene>
    <name evidence="1" type="ORF">Cboi01_000468400</name>
</gene>
<dbReference type="EMBL" id="BSXV01003143">
    <property type="protein sequence ID" value="GME97668.1"/>
    <property type="molecule type" value="Genomic_DNA"/>
</dbReference>
<accession>A0ACB5TY98</accession>
<sequence>MDFTNFQSINSQNEENKIQESNNIDKDDENDNQEITMDFTVPFNKNRSLDTDVFEGSSKAETLHSIATDFNISDTFDFKIKGNTNIKDNNESNNVDDGESEMEMEETEIVRANNPIAVADLNTIDNKEDNQNITEQKSEGVVSQKSEQSDISINQKNETLSNDLNLTTDELTMDVTTFKLFNTVEKELLNEVVSTDKISSVLEKTPEKQNVSETIITPSSSAKRRTKTDSNGSPNSAVNSGGVTKEQKIGELPQLTNHKKVETMLHDIDEQIKEAESIKSKHDVRETTPIVENDSNHQSISSKIALLTPRRNKTSAFDIDMEETSEVRPVIGNDTTTDYTEGTLLHLGNESDVTSEFLTTTTTTTKISLADVSVLSNDDADSSMDSINSSSSDSSYIAVSLPEFFKDANIKFLDYIDSSNLELKMRRPSKFSEEATIYDYSKAVQLLPNLEFALHSCNELKKDITNSREEFEELEKDILEDNPQIIREYYDSNEVVKSTLRDRFQFIKTYTRSEARNTWYTWNIQNSQSLKDKYEDNNNYLKSEMQKLESISQKLYNERNELEAQKKLLKKKLNIIKNKAEKYSSIKQEKVVEKKDKLIERTLDTIKLFQELQSIKDNTNKINEEVKVKSTEEESLKEAVESINKEWS</sequence>
<organism evidence="1 2">
    <name type="scientific">Candida boidinii</name>
    <name type="common">Yeast</name>
    <dbReference type="NCBI Taxonomy" id="5477"/>
    <lineage>
        <taxon>Eukaryota</taxon>
        <taxon>Fungi</taxon>
        <taxon>Dikarya</taxon>
        <taxon>Ascomycota</taxon>
        <taxon>Saccharomycotina</taxon>
        <taxon>Pichiomycetes</taxon>
        <taxon>Pichiales</taxon>
        <taxon>Pichiaceae</taxon>
        <taxon>Ogataea</taxon>
        <taxon>Ogataea/Candida clade</taxon>
    </lineage>
</organism>
<comment type="caution">
    <text evidence="1">The sequence shown here is derived from an EMBL/GenBank/DDBJ whole genome shotgun (WGS) entry which is preliminary data.</text>
</comment>
<keyword evidence="2" id="KW-1185">Reference proteome</keyword>
<name>A0ACB5TY98_CANBO</name>
<proteinExistence type="predicted"/>
<evidence type="ECO:0000313" key="2">
    <source>
        <dbReference type="Proteomes" id="UP001165101"/>
    </source>
</evidence>
<reference evidence="1" key="1">
    <citation type="submission" date="2023-04" db="EMBL/GenBank/DDBJ databases">
        <title>Candida boidinii NBRC 1967.</title>
        <authorList>
            <person name="Ichikawa N."/>
            <person name="Sato H."/>
            <person name="Tonouchi N."/>
        </authorList>
    </citation>
    <scope>NUCLEOTIDE SEQUENCE</scope>
    <source>
        <strain evidence="1">NBRC 1967</strain>
    </source>
</reference>
<dbReference type="Proteomes" id="UP001165101">
    <property type="component" value="Unassembled WGS sequence"/>
</dbReference>
<evidence type="ECO:0000313" key="1">
    <source>
        <dbReference type="EMBL" id="GME97668.1"/>
    </source>
</evidence>
<protein>
    <submittedName>
        <fullName evidence="1">Unnamed protein product</fullName>
    </submittedName>
</protein>